<keyword evidence="4" id="KW-1185">Reference proteome</keyword>
<organism evidence="3 4">
    <name type="scientific">Talaromyces stipitatus (strain ATCC 10500 / CBS 375.48 / QM 6759 / NRRL 1006)</name>
    <name type="common">Penicillium stipitatum</name>
    <dbReference type="NCBI Taxonomy" id="441959"/>
    <lineage>
        <taxon>Eukaryota</taxon>
        <taxon>Fungi</taxon>
        <taxon>Dikarya</taxon>
        <taxon>Ascomycota</taxon>
        <taxon>Pezizomycotina</taxon>
        <taxon>Eurotiomycetes</taxon>
        <taxon>Eurotiomycetidae</taxon>
        <taxon>Eurotiales</taxon>
        <taxon>Trichocomaceae</taxon>
        <taxon>Talaromyces</taxon>
        <taxon>Talaromyces sect. Talaromyces</taxon>
    </lineage>
</organism>
<dbReference type="PANTHER" id="PTHR43115:SF4">
    <property type="entry name" value="DEHYDROGENASE_REDUCTASE SDR FAMILY MEMBER 11"/>
    <property type="match status" value="1"/>
</dbReference>
<comment type="similarity">
    <text evidence="1">Belongs to the short-chain dehydrogenases/reductases (SDR) family.</text>
</comment>
<dbReference type="PhylomeDB" id="B8MJ07"/>
<dbReference type="GeneID" id="8109149"/>
<dbReference type="OMA" id="THCLGTW"/>
<dbReference type="InterPro" id="IPR036291">
    <property type="entry name" value="NAD(P)-bd_dom_sf"/>
</dbReference>
<sequence length="339" mass="36068">MHQNYAIIRNEKSNSSVLTFSTAAMAVNSTPSQTNAADLSNFVSVQHSDVYPAIDPRSNKLLQPFTAVILGASGAVGSGLVRSYAQAGATGLVLAARRLDVVGSVAYEAKTINPTLQTLVLKCDVSLASDIAAVADATRAQFGATVGAVVVNAGYSGPIVSDIAQERIEDFQNAFNINTLSAAYAAQSFIPILNESAASTSFKGAFITISSMSAPTVIGPVAHVHYCASKFAQTRVIEMLYEQQQVANGGEDGIFFASVHPGGIKSDFAKQARVPQSMLPFLTESPDLAGAFIVWLTRNQDRIRGLSGRFLSAKWDVDELLAKMDEIVDRDLLRARFAV</sequence>
<name>B8MJ07_TALSN</name>
<dbReference type="PANTHER" id="PTHR43115">
    <property type="entry name" value="DEHYDROGENASE/REDUCTASE SDR FAMILY MEMBER 11"/>
    <property type="match status" value="1"/>
</dbReference>
<dbReference type="STRING" id="441959.B8MJ07"/>
<evidence type="ECO:0000256" key="1">
    <source>
        <dbReference type="ARBA" id="ARBA00006484"/>
    </source>
</evidence>
<dbReference type="HOGENOM" id="CLU_010194_8_0_1"/>
<dbReference type="Proteomes" id="UP000001745">
    <property type="component" value="Unassembled WGS sequence"/>
</dbReference>
<protein>
    <submittedName>
        <fullName evidence="3">Short-chain dehydrogenase, putative</fullName>
    </submittedName>
</protein>
<evidence type="ECO:0000313" key="3">
    <source>
        <dbReference type="EMBL" id="EED15669.1"/>
    </source>
</evidence>
<evidence type="ECO:0000313" key="4">
    <source>
        <dbReference type="Proteomes" id="UP000001745"/>
    </source>
</evidence>
<dbReference type="CDD" id="cd05233">
    <property type="entry name" value="SDR_c"/>
    <property type="match status" value="1"/>
</dbReference>
<dbReference type="SUPFAM" id="SSF51735">
    <property type="entry name" value="NAD(P)-binding Rossmann-fold domains"/>
    <property type="match status" value="1"/>
</dbReference>
<dbReference type="InParanoid" id="B8MJ07"/>
<dbReference type="OrthoDB" id="1933717at2759"/>
<dbReference type="EMBL" id="EQ962657">
    <property type="protein sequence ID" value="EED15669.1"/>
    <property type="molecule type" value="Genomic_DNA"/>
</dbReference>
<gene>
    <name evidence="3" type="ORF">TSTA_051070</name>
</gene>
<dbReference type="InterPro" id="IPR002347">
    <property type="entry name" value="SDR_fam"/>
</dbReference>
<dbReference type="Gene3D" id="3.40.50.720">
    <property type="entry name" value="NAD(P)-binding Rossmann-like Domain"/>
    <property type="match status" value="1"/>
</dbReference>
<reference evidence="4" key="1">
    <citation type="journal article" date="2015" name="Genome Announc.">
        <title>Genome sequence of the AIDS-associated pathogen Penicillium marneffei (ATCC18224) and its near taxonomic relative Talaromyces stipitatus (ATCC10500).</title>
        <authorList>
            <person name="Nierman W.C."/>
            <person name="Fedorova-Abrams N.D."/>
            <person name="Andrianopoulos A."/>
        </authorList>
    </citation>
    <scope>NUCLEOTIDE SEQUENCE [LARGE SCALE GENOMIC DNA]</scope>
    <source>
        <strain evidence="4">ATCC 10500 / CBS 375.48 / QM 6759 / NRRL 1006</strain>
    </source>
</reference>
<dbReference type="Pfam" id="PF00106">
    <property type="entry name" value="adh_short"/>
    <property type="match status" value="1"/>
</dbReference>
<dbReference type="RefSeq" id="XP_002485622.1">
    <property type="nucleotide sequence ID" value="XM_002485577.1"/>
</dbReference>
<dbReference type="PRINTS" id="PR00081">
    <property type="entry name" value="GDHRDH"/>
</dbReference>
<dbReference type="VEuPathDB" id="FungiDB:TSTA_051070"/>
<proteinExistence type="inferred from homology"/>
<dbReference type="GO" id="GO:0016491">
    <property type="term" value="F:oxidoreductase activity"/>
    <property type="evidence" value="ECO:0007669"/>
    <property type="project" value="UniProtKB-KW"/>
</dbReference>
<evidence type="ECO:0000256" key="2">
    <source>
        <dbReference type="ARBA" id="ARBA00023002"/>
    </source>
</evidence>
<accession>B8MJ07</accession>
<dbReference type="AlphaFoldDB" id="B8MJ07"/>
<keyword evidence="2" id="KW-0560">Oxidoreductase</keyword>